<keyword evidence="2" id="KW-1185">Reference proteome</keyword>
<dbReference type="Proteomes" id="UP000265520">
    <property type="component" value="Unassembled WGS sequence"/>
</dbReference>
<reference evidence="1 2" key="1">
    <citation type="journal article" date="2018" name="Front. Plant Sci.">
        <title>Red Clover (Trifolium pratense) and Zigzag Clover (T. medium) - A Picture of Genomic Similarities and Differences.</title>
        <authorList>
            <person name="Dluhosova J."/>
            <person name="Istvanek J."/>
            <person name="Nedelnik J."/>
            <person name="Repkova J."/>
        </authorList>
    </citation>
    <scope>NUCLEOTIDE SEQUENCE [LARGE SCALE GENOMIC DNA]</scope>
    <source>
        <strain evidence="2">cv. 10/8</strain>
        <tissue evidence="1">Leaf</tissue>
    </source>
</reference>
<organism evidence="1 2">
    <name type="scientific">Trifolium medium</name>
    <dbReference type="NCBI Taxonomy" id="97028"/>
    <lineage>
        <taxon>Eukaryota</taxon>
        <taxon>Viridiplantae</taxon>
        <taxon>Streptophyta</taxon>
        <taxon>Embryophyta</taxon>
        <taxon>Tracheophyta</taxon>
        <taxon>Spermatophyta</taxon>
        <taxon>Magnoliopsida</taxon>
        <taxon>eudicotyledons</taxon>
        <taxon>Gunneridae</taxon>
        <taxon>Pentapetalae</taxon>
        <taxon>rosids</taxon>
        <taxon>fabids</taxon>
        <taxon>Fabales</taxon>
        <taxon>Fabaceae</taxon>
        <taxon>Papilionoideae</taxon>
        <taxon>50 kb inversion clade</taxon>
        <taxon>NPAAA clade</taxon>
        <taxon>Hologalegina</taxon>
        <taxon>IRL clade</taxon>
        <taxon>Trifolieae</taxon>
        <taxon>Trifolium</taxon>
    </lineage>
</organism>
<dbReference type="AlphaFoldDB" id="A0A392MQG9"/>
<sequence length="107" mass="12002">MQEGWPVLSIVVCQSTLTEESCLPINMKLQNDGDVRIMFSIFYQYNTKGPIELDSTLVAGSVQDICTTLIRPRTFKAFDWSMPCHGRKRLGMHLTGAEDLTTDLCAT</sequence>
<evidence type="ECO:0000313" key="2">
    <source>
        <dbReference type="Proteomes" id="UP000265520"/>
    </source>
</evidence>
<name>A0A392MQG9_9FABA</name>
<gene>
    <name evidence="1" type="ORF">A2U01_0010661</name>
</gene>
<evidence type="ECO:0000313" key="1">
    <source>
        <dbReference type="EMBL" id="MCH89760.1"/>
    </source>
</evidence>
<accession>A0A392MQG9</accession>
<comment type="caution">
    <text evidence="1">The sequence shown here is derived from an EMBL/GenBank/DDBJ whole genome shotgun (WGS) entry which is preliminary data.</text>
</comment>
<dbReference type="EMBL" id="LXQA010016835">
    <property type="protein sequence ID" value="MCH89760.1"/>
    <property type="molecule type" value="Genomic_DNA"/>
</dbReference>
<proteinExistence type="predicted"/>
<protein>
    <submittedName>
        <fullName evidence="1">Photosystem I P700 chlorophyll a apoprotein</fullName>
    </submittedName>
</protein>